<sequence>MSTFKGPYMALQLRLEEKDNVVWSTLLAGFNQIGDAEQGLTFYLEYVSKGHELDPFTFASAFNLCSNLDYVGVGLQIHCSFIKSGFFLDSFVGNAVINMYASAGMTSDAYKVLLEVRDKNEICFSAMIAGFIFNAEDIKALELFSEMKKMGLTLDHSTISYTIRACGNLDMLEEGNALLEMYSKFGRVEEAKMAFEEMEMPNEFSWTTIILSYTELDSL</sequence>
<proteinExistence type="predicted"/>
<dbReference type="PANTHER" id="PTHR47926:SF347">
    <property type="entry name" value="PENTATRICOPEPTIDE REPEAT-CONTAINING PROTEIN"/>
    <property type="match status" value="1"/>
</dbReference>
<dbReference type="InterPro" id="IPR002885">
    <property type="entry name" value="PPR_rpt"/>
</dbReference>
<evidence type="ECO:0000313" key="4">
    <source>
        <dbReference type="Proteomes" id="UP001141806"/>
    </source>
</evidence>
<feature type="repeat" description="PPR" evidence="2">
    <location>
        <begin position="120"/>
        <end position="154"/>
    </location>
</feature>
<dbReference type="InterPro" id="IPR046960">
    <property type="entry name" value="PPR_At4g14850-like_plant"/>
</dbReference>
<comment type="caution">
    <text evidence="3">The sequence shown here is derived from an EMBL/GenBank/DDBJ whole genome shotgun (WGS) entry which is preliminary data.</text>
</comment>
<keyword evidence="1" id="KW-0677">Repeat</keyword>
<dbReference type="EMBL" id="JAMYWD010000001">
    <property type="protein sequence ID" value="KAJ4981543.1"/>
    <property type="molecule type" value="Genomic_DNA"/>
</dbReference>
<dbReference type="GO" id="GO:0009451">
    <property type="term" value="P:RNA modification"/>
    <property type="evidence" value="ECO:0007669"/>
    <property type="project" value="InterPro"/>
</dbReference>
<evidence type="ECO:0008006" key="5">
    <source>
        <dbReference type="Google" id="ProtNLM"/>
    </source>
</evidence>
<dbReference type="PANTHER" id="PTHR47926">
    <property type="entry name" value="PENTATRICOPEPTIDE REPEAT-CONTAINING PROTEIN"/>
    <property type="match status" value="1"/>
</dbReference>
<keyword evidence="4" id="KW-1185">Reference proteome</keyword>
<gene>
    <name evidence="3" type="ORF">NE237_032380</name>
</gene>
<accession>A0A9Q0L2Y2</accession>
<reference evidence="3" key="1">
    <citation type="journal article" date="2023" name="Plant J.">
        <title>The genome of the king protea, Protea cynaroides.</title>
        <authorList>
            <person name="Chang J."/>
            <person name="Duong T.A."/>
            <person name="Schoeman C."/>
            <person name="Ma X."/>
            <person name="Roodt D."/>
            <person name="Barker N."/>
            <person name="Li Z."/>
            <person name="Van de Peer Y."/>
            <person name="Mizrachi E."/>
        </authorList>
    </citation>
    <scope>NUCLEOTIDE SEQUENCE</scope>
    <source>
        <tissue evidence="3">Young leaves</tissue>
    </source>
</reference>
<dbReference type="AlphaFoldDB" id="A0A9Q0L2Y2"/>
<evidence type="ECO:0000313" key="3">
    <source>
        <dbReference type="EMBL" id="KAJ4981543.1"/>
    </source>
</evidence>
<dbReference type="InterPro" id="IPR011990">
    <property type="entry name" value="TPR-like_helical_dom_sf"/>
</dbReference>
<dbReference type="Pfam" id="PF01535">
    <property type="entry name" value="PPR"/>
    <property type="match status" value="4"/>
</dbReference>
<dbReference type="OrthoDB" id="185373at2759"/>
<protein>
    <recommendedName>
        <fullName evidence="5">Pentatricopeptide repeat-containing protein</fullName>
    </recommendedName>
</protein>
<name>A0A9Q0L2Y2_9MAGN</name>
<evidence type="ECO:0000256" key="1">
    <source>
        <dbReference type="ARBA" id="ARBA00022737"/>
    </source>
</evidence>
<organism evidence="3 4">
    <name type="scientific">Protea cynaroides</name>
    <dbReference type="NCBI Taxonomy" id="273540"/>
    <lineage>
        <taxon>Eukaryota</taxon>
        <taxon>Viridiplantae</taxon>
        <taxon>Streptophyta</taxon>
        <taxon>Embryophyta</taxon>
        <taxon>Tracheophyta</taxon>
        <taxon>Spermatophyta</taxon>
        <taxon>Magnoliopsida</taxon>
        <taxon>Proteales</taxon>
        <taxon>Proteaceae</taxon>
        <taxon>Protea</taxon>
    </lineage>
</organism>
<dbReference type="Gene3D" id="1.25.40.10">
    <property type="entry name" value="Tetratricopeptide repeat domain"/>
    <property type="match status" value="2"/>
</dbReference>
<dbReference type="PROSITE" id="PS51375">
    <property type="entry name" value="PPR"/>
    <property type="match status" value="1"/>
</dbReference>
<evidence type="ECO:0000256" key="2">
    <source>
        <dbReference type="PROSITE-ProRule" id="PRU00708"/>
    </source>
</evidence>
<dbReference type="Proteomes" id="UP001141806">
    <property type="component" value="Unassembled WGS sequence"/>
</dbReference>
<dbReference type="GO" id="GO:0003723">
    <property type="term" value="F:RNA binding"/>
    <property type="evidence" value="ECO:0007669"/>
    <property type="project" value="InterPro"/>
</dbReference>